<sequence length="279" mass="30060">MIQQFVKSAVCAGLLISGSAAAITWGKPDSGEHPNVGTLLFVQNGVGFFSCTGTMISPRVMLTAAHCVAGAGSINDVTYVRFQDDALEGLSEASSLSSWLETDWMATETVIPHPQWTDYGEFPMTYDIGVVILSEPYTPSNGFASLPPLDFLENLKGRDRQVFEVVGYGRQGTLPPTEMNDYEKYKGKVRLLEVYSELNGNGEASAKFSNNPGVNGGGGTCYGDSGGPTFYKDSNLLVAVTSFGWAKNGNCVGNDFNYRTDVQDAITFIEDVLAQYGDE</sequence>
<dbReference type="GO" id="GO:0006508">
    <property type="term" value="P:proteolysis"/>
    <property type="evidence" value="ECO:0007669"/>
    <property type="project" value="InterPro"/>
</dbReference>
<dbReference type="Pfam" id="PF00089">
    <property type="entry name" value="Trypsin"/>
    <property type="match status" value="1"/>
</dbReference>
<keyword evidence="1" id="KW-0732">Signal</keyword>
<dbReference type="PANTHER" id="PTHR24260">
    <property type="match status" value="1"/>
</dbReference>
<keyword evidence="4" id="KW-1185">Reference proteome</keyword>
<dbReference type="InterPro" id="IPR001314">
    <property type="entry name" value="Peptidase_S1A"/>
</dbReference>
<feature type="signal peptide" evidence="1">
    <location>
        <begin position="1"/>
        <end position="22"/>
    </location>
</feature>
<name>A0A5B7YDF9_9ALTE</name>
<dbReference type="AlphaFoldDB" id="A0A5B7YDF9"/>
<dbReference type="SUPFAM" id="SSF50494">
    <property type="entry name" value="Trypsin-like serine proteases"/>
    <property type="match status" value="1"/>
</dbReference>
<dbReference type="InterPro" id="IPR051333">
    <property type="entry name" value="CLIP_Serine_Protease"/>
</dbReference>
<dbReference type="PROSITE" id="PS50240">
    <property type="entry name" value="TRYPSIN_DOM"/>
    <property type="match status" value="1"/>
</dbReference>
<evidence type="ECO:0000313" key="4">
    <source>
        <dbReference type="Proteomes" id="UP000304912"/>
    </source>
</evidence>
<proteinExistence type="predicted"/>
<dbReference type="InterPro" id="IPR001254">
    <property type="entry name" value="Trypsin_dom"/>
</dbReference>
<protein>
    <submittedName>
        <fullName evidence="3">S1 family peptidase</fullName>
    </submittedName>
</protein>
<dbReference type="Proteomes" id="UP000304912">
    <property type="component" value="Chromosome"/>
</dbReference>
<evidence type="ECO:0000259" key="2">
    <source>
        <dbReference type="PROSITE" id="PS50240"/>
    </source>
</evidence>
<dbReference type="SMART" id="SM00020">
    <property type="entry name" value="Tryp_SPc"/>
    <property type="match status" value="1"/>
</dbReference>
<evidence type="ECO:0000313" key="3">
    <source>
        <dbReference type="EMBL" id="QCZ93712.1"/>
    </source>
</evidence>
<dbReference type="RefSeq" id="WP_139756456.1">
    <property type="nucleotide sequence ID" value="NZ_CP039852.1"/>
</dbReference>
<dbReference type="InterPro" id="IPR018114">
    <property type="entry name" value="TRYPSIN_HIS"/>
</dbReference>
<dbReference type="EMBL" id="CP039852">
    <property type="protein sequence ID" value="QCZ93712.1"/>
    <property type="molecule type" value="Genomic_DNA"/>
</dbReference>
<dbReference type="KEGG" id="salk:FBQ74_09490"/>
<organism evidence="3 4">
    <name type="scientific">Salinimonas iocasae</name>
    <dbReference type="NCBI Taxonomy" id="2572577"/>
    <lineage>
        <taxon>Bacteria</taxon>
        <taxon>Pseudomonadati</taxon>
        <taxon>Pseudomonadota</taxon>
        <taxon>Gammaproteobacteria</taxon>
        <taxon>Alteromonadales</taxon>
        <taxon>Alteromonadaceae</taxon>
        <taxon>Alteromonas/Salinimonas group</taxon>
        <taxon>Salinimonas</taxon>
    </lineage>
</organism>
<dbReference type="OrthoDB" id="9813836at2"/>
<feature type="domain" description="Peptidase S1" evidence="2">
    <location>
        <begin position="15"/>
        <end position="274"/>
    </location>
</feature>
<dbReference type="PROSITE" id="PS00134">
    <property type="entry name" value="TRYPSIN_HIS"/>
    <property type="match status" value="1"/>
</dbReference>
<dbReference type="InterPro" id="IPR043504">
    <property type="entry name" value="Peptidase_S1_PA_chymotrypsin"/>
</dbReference>
<dbReference type="GO" id="GO:0004252">
    <property type="term" value="F:serine-type endopeptidase activity"/>
    <property type="evidence" value="ECO:0007669"/>
    <property type="project" value="InterPro"/>
</dbReference>
<reference evidence="3 4" key="1">
    <citation type="submission" date="2019-04" db="EMBL/GenBank/DDBJ databases">
        <title>Salinimonas iocasae sp. nov., a halophilic bacterium isolated from the outer tube casing of tubeworms in Okinawa Trough.</title>
        <authorList>
            <person name="Zhang H."/>
            <person name="Wang H."/>
            <person name="Li C."/>
        </authorList>
    </citation>
    <scope>NUCLEOTIDE SEQUENCE [LARGE SCALE GENOMIC DNA]</scope>
    <source>
        <strain evidence="3 4">KX18D6</strain>
    </source>
</reference>
<feature type="chain" id="PRO_5023080640" evidence="1">
    <location>
        <begin position="23"/>
        <end position="279"/>
    </location>
</feature>
<evidence type="ECO:0000256" key="1">
    <source>
        <dbReference type="SAM" id="SignalP"/>
    </source>
</evidence>
<dbReference type="InterPro" id="IPR009003">
    <property type="entry name" value="Peptidase_S1_PA"/>
</dbReference>
<dbReference type="PANTHER" id="PTHR24260:SF132">
    <property type="entry name" value="PEPTIDASE S1 DOMAIN-CONTAINING PROTEIN"/>
    <property type="match status" value="1"/>
</dbReference>
<gene>
    <name evidence="3" type="ORF">FBQ74_09490</name>
</gene>
<dbReference type="Gene3D" id="2.40.10.10">
    <property type="entry name" value="Trypsin-like serine proteases"/>
    <property type="match status" value="1"/>
</dbReference>
<accession>A0A5B7YDF9</accession>
<dbReference type="PRINTS" id="PR00722">
    <property type="entry name" value="CHYMOTRYPSIN"/>
</dbReference>